<feature type="transmembrane region" description="Helical" evidence="7">
    <location>
        <begin position="230"/>
        <end position="250"/>
    </location>
</feature>
<dbReference type="SUPFAM" id="SSF54862">
    <property type="entry name" value="4Fe-4S ferredoxins"/>
    <property type="match status" value="1"/>
</dbReference>
<evidence type="ECO:0000256" key="4">
    <source>
        <dbReference type="ARBA" id="ARBA00022982"/>
    </source>
</evidence>
<evidence type="ECO:0000313" key="9">
    <source>
        <dbReference type="EMBL" id="AHM57451.1"/>
    </source>
</evidence>
<dbReference type="AlphaFoldDB" id="W8U9A6"/>
<feature type="transmembrane region" description="Helical" evidence="7">
    <location>
        <begin position="31"/>
        <end position="55"/>
    </location>
</feature>
<keyword evidence="3" id="KW-0479">Metal-binding</keyword>
<evidence type="ECO:0000256" key="5">
    <source>
        <dbReference type="ARBA" id="ARBA00023004"/>
    </source>
</evidence>
<dbReference type="InterPro" id="IPR007329">
    <property type="entry name" value="FMN-bd"/>
</dbReference>
<dbReference type="GO" id="GO:0046872">
    <property type="term" value="F:metal ion binding"/>
    <property type="evidence" value="ECO:0007669"/>
    <property type="project" value="UniProtKB-KW"/>
</dbReference>
<dbReference type="SMART" id="SM00900">
    <property type="entry name" value="FMN_bind"/>
    <property type="match status" value="1"/>
</dbReference>
<evidence type="ECO:0000256" key="6">
    <source>
        <dbReference type="ARBA" id="ARBA00023014"/>
    </source>
</evidence>
<organism evidence="9 10">
    <name type="scientific">Peptoclostridium acidaminophilum DSM 3953</name>
    <dbReference type="NCBI Taxonomy" id="1286171"/>
    <lineage>
        <taxon>Bacteria</taxon>
        <taxon>Bacillati</taxon>
        <taxon>Bacillota</taxon>
        <taxon>Clostridia</taxon>
        <taxon>Peptostreptococcales</taxon>
        <taxon>Peptoclostridiaceae</taxon>
        <taxon>Peptoclostridium</taxon>
    </lineage>
</organism>
<feature type="transmembrane region" description="Helical" evidence="7">
    <location>
        <begin position="7"/>
        <end position="25"/>
    </location>
</feature>
<evidence type="ECO:0000256" key="1">
    <source>
        <dbReference type="ARBA" id="ARBA00022448"/>
    </source>
</evidence>
<dbReference type="Proteomes" id="UP000019591">
    <property type="component" value="Chromosome"/>
</dbReference>
<dbReference type="Gene3D" id="3.90.1010.20">
    <property type="match status" value="1"/>
</dbReference>
<dbReference type="GO" id="GO:0005886">
    <property type="term" value="C:plasma membrane"/>
    <property type="evidence" value="ECO:0007669"/>
    <property type="project" value="TreeGrafter"/>
</dbReference>
<protein>
    <submittedName>
        <fullName evidence="9">Putative electron transport protein YccM</fullName>
    </submittedName>
</protein>
<reference evidence="9 10" key="1">
    <citation type="journal article" date="2014" name="Genome Announc.">
        <title>Complete Genome Sequence of Amino Acid-Utilizing Eubacterium acidaminophilum al-2 (DSM 3953).</title>
        <authorList>
            <person name="Poehlein A."/>
            <person name="Andreesen J.R."/>
            <person name="Daniel R."/>
        </authorList>
    </citation>
    <scope>NUCLEOTIDE SEQUENCE [LARGE SCALE GENOMIC DNA]</scope>
    <source>
        <strain evidence="9 10">DSM 3953</strain>
    </source>
</reference>
<proteinExistence type="predicted"/>
<keyword evidence="4" id="KW-0249">Electron transport</keyword>
<dbReference type="KEGG" id="eac:EAL2_c21700"/>
<dbReference type="EMBL" id="CP007452">
    <property type="protein sequence ID" value="AHM57451.1"/>
    <property type="molecule type" value="Genomic_DNA"/>
</dbReference>
<dbReference type="GO" id="GO:0010181">
    <property type="term" value="F:FMN binding"/>
    <property type="evidence" value="ECO:0007669"/>
    <property type="project" value="InterPro"/>
</dbReference>
<dbReference type="STRING" id="1286171.EAL2_c21700"/>
<dbReference type="PROSITE" id="PS51379">
    <property type="entry name" value="4FE4S_FER_2"/>
    <property type="match status" value="2"/>
</dbReference>
<keyword evidence="7" id="KW-1133">Transmembrane helix</keyword>
<dbReference type="InterPro" id="IPR017896">
    <property type="entry name" value="4Fe4S_Fe-S-bd"/>
</dbReference>
<dbReference type="PANTHER" id="PTHR30176:SF3">
    <property type="entry name" value="FERREDOXIN-TYPE PROTEIN NAPH"/>
    <property type="match status" value="1"/>
</dbReference>
<keyword evidence="6" id="KW-0411">Iron-sulfur</keyword>
<evidence type="ECO:0000256" key="2">
    <source>
        <dbReference type="ARBA" id="ARBA00022485"/>
    </source>
</evidence>
<evidence type="ECO:0000313" key="10">
    <source>
        <dbReference type="Proteomes" id="UP000019591"/>
    </source>
</evidence>
<dbReference type="OrthoDB" id="9806398at2"/>
<accession>W8U9A6</accession>
<evidence type="ECO:0000259" key="8">
    <source>
        <dbReference type="PROSITE" id="PS51379"/>
    </source>
</evidence>
<dbReference type="PATRIC" id="fig|1286171.3.peg.2119"/>
<dbReference type="Pfam" id="PF12801">
    <property type="entry name" value="Fer4_5"/>
    <property type="match status" value="2"/>
</dbReference>
<keyword evidence="7" id="KW-0472">Membrane</keyword>
<dbReference type="PROSITE" id="PS00198">
    <property type="entry name" value="4FE4S_FER_1"/>
    <property type="match status" value="2"/>
</dbReference>
<dbReference type="RefSeq" id="WP_025436373.1">
    <property type="nucleotide sequence ID" value="NZ_CP007452.1"/>
</dbReference>
<dbReference type="HOGENOM" id="CLU_033147_3_0_9"/>
<keyword evidence="2" id="KW-0004">4Fe-4S</keyword>
<dbReference type="PANTHER" id="PTHR30176">
    <property type="entry name" value="FERREDOXIN-TYPE PROTEIN NAPH"/>
    <property type="match status" value="1"/>
</dbReference>
<keyword evidence="1" id="KW-0813">Transport</keyword>
<feature type="transmembrane region" description="Helical" evidence="7">
    <location>
        <begin position="116"/>
        <end position="139"/>
    </location>
</feature>
<dbReference type="eggNOG" id="COG0348">
    <property type="taxonomic scope" value="Bacteria"/>
</dbReference>
<dbReference type="InterPro" id="IPR017900">
    <property type="entry name" value="4Fe4S_Fe_S_CS"/>
</dbReference>
<keyword evidence="7" id="KW-0812">Transmembrane</keyword>
<sequence>MKKIQKLRFTVQGICLILTVTSFFINFKIAMIAIAALTVFSGAFYCGWICPYGFMQDLFSKFGSLLGIKKRKMPSSLQIILVFSRYVLLAIVLLIGSDFVFSLMTFDPRANFSNMLVGNIAGFAAISVMAFFLIVSLLFERPFCNYLCSEGARYGLMGSLRIFTIKRDQSLCVNCQKCDKACPMNIRVSKATNLRSPQCINCFQCISACPVKGALSFGKMNTDKNEKRKYMAIALSALVLFGSFAAYKFFGGKEDVSEEVTAPSSSESSSAQGSGDTFSDAQGIADGTYTGEGYGFKGSTVAQVTVKDQMITSIEVTQTRDDKPWFDRANSEIPERIIQSQSTDIDVVSGATYSSIGIKDAVKNALENARQ</sequence>
<dbReference type="GO" id="GO:0051539">
    <property type="term" value="F:4 iron, 4 sulfur cluster binding"/>
    <property type="evidence" value="ECO:0007669"/>
    <property type="project" value="UniProtKB-KW"/>
</dbReference>
<name>W8U9A6_PEPAC</name>
<dbReference type="Gene3D" id="3.30.70.20">
    <property type="match status" value="1"/>
</dbReference>
<keyword evidence="5" id="KW-0408">Iron</keyword>
<gene>
    <name evidence="9" type="primary">yccM</name>
    <name evidence="9" type="ORF">EAL2_c21700</name>
</gene>
<evidence type="ECO:0000256" key="3">
    <source>
        <dbReference type="ARBA" id="ARBA00022723"/>
    </source>
</evidence>
<feature type="domain" description="4Fe-4S ferredoxin-type" evidence="8">
    <location>
        <begin position="198"/>
        <end position="220"/>
    </location>
</feature>
<dbReference type="Pfam" id="PF04205">
    <property type="entry name" value="FMN_bind"/>
    <property type="match status" value="1"/>
</dbReference>
<evidence type="ECO:0000256" key="7">
    <source>
        <dbReference type="SAM" id="Phobius"/>
    </source>
</evidence>
<feature type="transmembrane region" description="Helical" evidence="7">
    <location>
        <begin position="76"/>
        <end position="96"/>
    </location>
</feature>
<keyword evidence="10" id="KW-1185">Reference proteome</keyword>
<dbReference type="eggNOG" id="COG3976">
    <property type="taxonomic scope" value="Bacteria"/>
</dbReference>
<dbReference type="InterPro" id="IPR051684">
    <property type="entry name" value="Electron_Trans/Redox"/>
</dbReference>
<dbReference type="Pfam" id="PF13237">
    <property type="entry name" value="Fer4_10"/>
    <property type="match status" value="1"/>
</dbReference>
<feature type="domain" description="4Fe-4S ferredoxin-type" evidence="8">
    <location>
        <begin position="163"/>
        <end position="192"/>
    </location>
</feature>